<protein>
    <submittedName>
        <fullName evidence="2">Uncharacterized protein</fullName>
    </submittedName>
</protein>
<dbReference type="Proteomes" id="UP000183223">
    <property type="component" value="Unassembled WGS sequence"/>
</dbReference>
<proteinExistence type="predicted"/>
<sequence>MNRFRRILTRWEKKVENYEAMLHFACGIIVWNKILLGWALSSFQILFDQVYFPSNNLFVSVRPQHYLS</sequence>
<accession>A0A1G5QWH1</accession>
<dbReference type="AlphaFoldDB" id="A0A1G5QWH1"/>
<organism evidence="2 3">
    <name type="scientific">Photorhabdus luminescens</name>
    <name type="common">Xenorhabdus luminescens</name>
    <dbReference type="NCBI Taxonomy" id="29488"/>
    <lineage>
        <taxon>Bacteria</taxon>
        <taxon>Pseudomonadati</taxon>
        <taxon>Pseudomonadota</taxon>
        <taxon>Gammaproteobacteria</taxon>
        <taxon>Enterobacterales</taxon>
        <taxon>Morganellaceae</taxon>
        <taxon>Photorhabdus</taxon>
    </lineage>
</organism>
<keyword evidence="1" id="KW-0472">Membrane</keyword>
<evidence type="ECO:0000313" key="3">
    <source>
        <dbReference type="Proteomes" id="UP000183223"/>
    </source>
</evidence>
<keyword evidence="3" id="KW-1185">Reference proteome</keyword>
<name>A0A1G5QWH1_PHOLU</name>
<reference evidence="3" key="1">
    <citation type="submission" date="2016-10" db="EMBL/GenBank/DDBJ databases">
        <authorList>
            <person name="Varghese N."/>
            <person name="Submissions S."/>
        </authorList>
    </citation>
    <scope>NUCLEOTIDE SEQUENCE [LARGE SCALE GENOMIC DNA]</scope>
    <source>
        <strain evidence="3">ATCC 29999</strain>
    </source>
</reference>
<evidence type="ECO:0000256" key="1">
    <source>
        <dbReference type="SAM" id="Phobius"/>
    </source>
</evidence>
<evidence type="ECO:0000313" key="2">
    <source>
        <dbReference type="EMBL" id="SCZ66092.1"/>
    </source>
</evidence>
<keyword evidence="1" id="KW-0812">Transmembrane</keyword>
<dbReference type="EMBL" id="FMWJ01000010">
    <property type="protein sequence ID" value="SCZ66092.1"/>
    <property type="molecule type" value="Genomic_DNA"/>
</dbReference>
<keyword evidence="1" id="KW-1133">Transmembrane helix</keyword>
<gene>
    <name evidence="2" type="ORF">SAMN02982990_02502</name>
</gene>
<feature type="transmembrane region" description="Helical" evidence="1">
    <location>
        <begin position="21"/>
        <end position="47"/>
    </location>
</feature>